<dbReference type="Pfam" id="PF13540">
    <property type="entry name" value="RCC1_2"/>
    <property type="match status" value="1"/>
</dbReference>
<dbReference type="InterPro" id="IPR009091">
    <property type="entry name" value="RCC1/BLIP-II"/>
</dbReference>
<dbReference type="InterPro" id="IPR000408">
    <property type="entry name" value="Reg_chr_condens"/>
</dbReference>
<feature type="region of interest" description="Disordered" evidence="2">
    <location>
        <begin position="486"/>
        <end position="512"/>
    </location>
</feature>
<evidence type="ECO:0008006" key="4">
    <source>
        <dbReference type="Google" id="ProtNLM"/>
    </source>
</evidence>
<proteinExistence type="predicted"/>
<dbReference type="PANTHER" id="PTHR45982">
    <property type="entry name" value="REGULATOR OF CHROMOSOME CONDENSATION"/>
    <property type="match status" value="1"/>
</dbReference>
<sequence>MIRDAEFWMEARRQKNGGNTIFTTLLPLLHARQVALDSGVRANGLGTASVSVPPVKKPRAQEPYDENKVLQSSVSESTMRVLQQVMMFAVPMYPLQYNITAMSMSSKTSSIVDRETKQLITFGAGEGVRVPQHIKCRGCVAGDDFFAILTDQEEVWASGGLHVMSCENGTWTGSPLGKADEMKVVASGALMAVGNGQRLACLTRSLTVQPLSLVSNPVTSIFPFRHLRFLDMSYGDDYFMIGMDSVLYKTVASRRALGTPRRVMTLCRTTVSRVASGMGFYVFIDQNGQLYTIGVNSKGQLGNGQKQYAQRKAFLHKALTHHYFVSVAAGTSHSLALSSSGTAYAAGSNDSGQLGLGEHVAEALTFTPVLLPTRCVGIAAGPKGSMFACVDGRVYTCGLNDHRQLGLDVDVSAVYIPTPIQVVTGGVEAYTMDYGTCYKPIVTLRRQCPTLTTSQASGSVSNGSDVSEGCVAAGLSSIQQSHDAHRVTSAAPLAGTKDSHASGRSKKEKSGESCKTCCTMF</sequence>
<organism evidence="3">
    <name type="scientific">Trypanosoma congolense (strain IL3000)</name>
    <dbReference type="NCBI Taxonomy" id="1068625"/>
    <lineage>
        <taxon>Eukaryota</taxon>
        <taxon>Discoba</taxon>
        <taxon>Euglenozoa</taxon>
        <taxon>Kinetoplastea</taxon>
        <taxon>Metakinetoplastina</taxon>
        <taxon>Trypanosomatida</taxon>
        <taxon>Trypanosomatidae</taxon>
        <taxon>Trypanosoma</taxon>
        <taxon>Nannomonas</taxon>
    </lineage>
</organism>
<dbReference type="VEuPathDB" id="TriTrypDB:TcIL3000_4_2550"/>
<name>G0ULA9_TRYCI</name>
<evidence type="ECO:0000313" key="3">
    <source>
        <dbReference type="EMBL" id="CCC90164.1"/>
    </source>
</evidence>
<dbReference type="EMBL" id="HE575317">
    <property type="protein sequence ID" value="CCC90164.1"/>
    <property type="molecule type" value="Genomic_DNA"/>
</dbReference>
<dbReference type="Pfam" id="PF00415">
    <property type="entry name" value="RCC1"/>
    <property type="match status" value="1"/>
</dbReference>
<feature type="repeat" description="RCC1" evidence="1">
    <location>
        <begin position="341"/>
        <end position="391"/>
    </location>
</feature>
<dbReference type="FunFam" id="2.130.10.30:FF:000047">
    <property type="entry name" value="Regulator of chromosome condensation (RCC1) repeat"/>
    <property type="match status" value="1"/>
</dbReference>
<dbReference type="PROSITE" id="PS00626">
    <property type="entry name" value="RCC1_2"/>
    <property type="match status" value="1"/>
</dbReference>
<dbReference type="PRINTS" id="PR00633">
    <property type="entry name" value="RCCNDNSATION"/>
</dbReference>
<dbReference type="PANTHER" id="PTHR45982:SF1">
    <property type="entry name" value="REGULATOR OF CHROMOSOME CONDENSATION"/>
    <property type="match status" value="1"/>
</dbReference>
<gene>
    <name evidence="3" type="ORF">TCIL3000_4_2550</name>
</gene>
<dbReference type="Gene3D" id="2.130.10.30">
    <property type="entry name" value="Regulator of chromosome condensation 1/beta-lactamase-inhibitor protein II"/>
    <property type="match status" value="1"/>
</dbReference>
<dbReference type="SUPFAM" id="SSF50985">
    <property type="entry name" value="RCC1/BLIP-II"/>
    <property type="match status" value="1"/>
</dbReference>
<dbReference type="InterPro" id="IPR051553">
    <property type="entry name" value="Ran_GTPase-activating"/>
</dbReference>
<evidence type="ECO:0000256" key="1">
    <source>
        <dbReference type="PROSITE-ProRule" id="PRU00235"/>
    </source>
</evidence>
<dbReference type="AlphaFoldDB" id="G0ULA9"/>
<evidence type="ECO:0000256" key="2">
    <source>
        <dbReference type="SAM" id="MobiDB-lite"/>
    </source>
</evidence>
<feature type="repeat" description="RCC1" evidence="1">
    <location>
        <begin position="288"/>
        <end position="340"/>
    </location>
</feature>
<reference evidence="3" key="1">
    <citation type="journal article" date="2012" name="Proc. Natl. Acad. Sci. U.S.A.">
        <title>Antigenic diversity is generated by distinct evolutionary mechanisms in African trypanosome species.</title>
        <authorList>
            <person name="Jackson A.P."/>
            <person name="Berry A."/>
            <person name="Aslett M."/>
            <person name="Allison H.C."/>
            <person name="Burton P."/>
            <person name="Vavrova-Anderson J."/>
            <person name="Brown R."/>
            <person name="Browne H."/>
            <person name="Corton N."/>
            <person name="Hauser H."/>
            <person name="Gamble J."/>
            <person name="Gilderthorp R."/>
            <person name="Marcello L."/>
            <person name="McQuillan J."/>
            <person name="Otto T.D."/>
            <person name="Quail M.A."/>
            <person name="Sanders M.J."/>
            <person name="van Tonder A."/>
            <person name="Ginger M.L."/>
            <person name="Field M.C."/>
            <person name="Barry J.D."/>
            <person name="Hertz-Fowler C."/>
            <person name="Berriman M."/>
        </authorList>
    </citation>
    <scope>NUCLEOTIDE SEQUENCE</scope>
    <source>
        <strain evidence="3">IL3000</strain>
    </source>
</reference>
<protein>
    <recommendedName>
        <fullName evidence="4">Regulator of chromosome condensation</fullName>
    </recommendedName>
</protein>
<accession>G0ULA9</accession>
<dbReference type="PROSITE" id="PS50012">
    <property type="entry name" value="RCC1_3"/>
    <property type="match status" value="2"/>
</dbReference>